<keyword evidence="2" id="KW-1185">Reference proteome</keyword>
<evidence type="ECO:0000313" key="1">
    <source>
        <dbReference type="EMBL" id="GMR62233.1"/>
    </source>
</evidence>
<evidence type="ECO:0000313" key="2">
    <source>
        <dbReference type="Proteomes" id="UP001328107"/>
    </source>
</evidence>
<gene>
    <name evidence="1" type="ORF">PMAYCL1PPCAC_32428</name>
</gene>
<name>A0AAN5IDF8_9BILA</name>
<organism evidence="1 2">
    <name type="scientific">Pristionchus mayeri</name>
    <dbReference type="NCBI Taxonomy" id="1317129"/>
    <lineage>
        <taxon>Eukaryota</taxon>
        <taxon>Metazoa</taxon>
        <taxon>Ecdysozoa</taxon>
        <taxon>Nematoda</taxon>
        <taxon>Chromadorea</taxon>
        <taxon>Rhabditida</taxon>
        <taxon>Rhabditina</taxon>
        <taxon>Diplogasteromorpha</taxon>
        <taxon>Diplogasteroidea</taxon>
        <taxon>Neodiplogasteridae</taxon>
        <taxon>Pristionchus</taxon>
    </lineage>
</organism>
<comment type="caution">
    <text evidence="1">The sequence shown here is derived from an EMBL/GenBank/DDBJ whole genome shotgun (WGS) entry which is preliminary data.</text>
</comment>
<dbReference type="AlphaFoldDB" id="A0AAN5IDF8"/>
<dbReference type="EMBL" id="BTRK01000006">
    <property type="protein sequence ID" value="GMR62233.1"/>
    <property type="molecule type" value="Genomic_DNA"/>
</dbReference>
<reference evidence="2" key="1">
    <citation type="submission" date="2022-10" db="EMBL/GenBank/DDBJ databases">
        <title>Genome assembly of Pristionchus species.</title>
        <authorList>
            <person name="Yoshida K."/>
            <person name="Sommer R.J."/>
        </authorList>
    </citation>
    <scope>NUCLEOTIDE SEQUENCE [LARGE SCALE GENOMIC DNA]</scope>
    <source>
        <strain evidence="2">RS5460</strain>
    </source>
</reference>
<dbReference type="Proteomes" id="UP001328107">
    <property type="component" value="Unassembled WGS sequence"/>
</dbReference>
<protein>
    <submittedName>
        <fullName evidence="1">Uncharacterized protein</fullName>
    </submittedName>
</protein>
<proteinExistence type="predicted"/>
<feature type="non-terminal residue" evidence="1">
    <location>
        <position position="1"/>
    </location>
</feature>
<sequence>SELVGHLVAEHETLVTGGGIVTDPALAAGGVVSALRGAEVHLWERIEGALISTDEHLLEQRLVVGSVVTAGLTGS</sequence>
<accession>A0AAN5IDF8</accession>